<gene>
    <name evidence="9" type="ORF">BGZ97_008583</name>
</gene>
<proteinExistence type="inferred from homology"/>
<dbReference type="InterPro" id="IPR033138">
    <property type="entry name" value="Cu_oxidase_CS"/>
</dbReference>
<evidence type="ECO:0000313" key="10">
    <source>
        <dbReference type="Proteomes" id="UP000823405"/>
    </source>
</evidence>
<dbReference type="PROSITE" id="PS00080">
    <property type="entry name" value="MULTICOPPER_OXIDASE2"/>
    <property type="match status" value="1"/>
</dbReference>
<dbReference type="InterPro" id="IPR008972">
    <property type="entry name" value="Cupredoxin"/>
</dbReference>
<evidence type="ECO:0008006" key="11">
    <source>
        <dbReference type="Google" id="ProtNLM"/>
    </source>
</evidence>
<dbReference type="Pfam" id="PF00394">
    <property type="entry name" value="Cu-oxidase"/>
    <property type="match status" value="1"/>
</dbReference>
<feature type="domain" description="Plastocyanin-like" evidence="8">
    <location>
        <begin position="59"/>
        <end position="173"/>
    </location>
</feature>
<feature type="chain" id="PRO_5040180904" description="Laccase" evidence="5">
    <location>
        <begin position="26"/>
        <end position="614"/>
    </location>
</feature>
<evidence type="ECO:0000259" key="7">
    <source>
        <dbReference type="Pfam" id="PF07731"/>
    </source>
</evidence>
<keyword evidence="10" id="KW-1185">Reference proteome</keyword>
<dbReference type="EMBL" id="JAAAIN010000396">
    <property type="protein sequence ID" value="KAG0315118.1"/>
    <property type="molecule type" value="Genomic_DNA"/>
</dbReference>
<protein>
    <recommendedName>
        <fullName evidence="11">Laccase</fullName>
    </recommendedName>
</protein>
<dbReference type="SUPFAM" id="SSF49503">
    <property type="entry name" value="Cupredoxins"/>
    <property type="match status" value="3"/>
</dbReference>
<evidence type="ECO:0000256" key="5">
    <source>
        <dbReference type="SAM" id="SignalP"/>
    </source>
</evidence>
<feature type="domain" description="Plastocyanin-like" evidence="6">
    <location>
        <begin position="187"/>
        <end position="328"/>
    </location>
</feature>
<dbReference type="Gene3D" id="2.60.40.420">
    <property type="entry name" value="Cupredoxins - blue copper proteins"/>
    <property type="match status" value="3"/>
</dbReference>
<dbReference type="InterPro" id="IPR045087">
    <property type="entry name" value="Cu-oxidase_fam"/>
</dbReference>
<dbReference type="PANTHER" id="PTHR11709:SF511">
    <property type="entry name" value="LACCASE"/>
    <property type="match status" value="1"/>
</dbReference>
<dbReference type="Proteomes" id="UP000823405">
    <property type="component" value="Unassembled WGS sequence"/>
</dbReference>
<keyword evidence="4" id="KW-0186">Copper</keyword>
<name>A0A9P6UQM8_9FUNG</name>
<evidence type="ECO:0000256" key="3">
    <source>
        <dbReference type="ARBA" id="ARBA00023002"/>
    </source>
</evidence>
<dbReference type="InterPro" id="IPR002355">
    <property type="entry name" value="Cu_oxidase_Cu_BS"/>
</dbReference>
<evidence type="ECO:0000256" key="4">
    <source>
        <dbReference type="ARBA" id="ARBA00023008"/>
    </source>
</evidence>
<evidence type="ECO:0000313" key="9">
    <source>
        <dbReference type="EMBL" id="KAG0315118.1"/>
    </source>
</evidence>
<dbReference type="FunFam" id="2.60.40.420:FF:000045">
    <property type="entry name" value="Laccase 2"/>
    <property type="match status" value="1"/>
</dbReference>
<reference evidence="9" key="1">
    <citation type="journal article" date="2020" name="Fungal Divers.">
        <title>Resolving the Mortierellaceae phylogeny through synthesis of multi-gene phylogenetics and phylogenomics.</title>
        <authorList>
            <person name="Vandepol N."/>
            <person name="Liber J."/>
            <person name="Desiro A."/>
            <person name="Na H."/>
            <person name="Kennedy M."/>
            <person name="Barry K."/>
            <person name="Grigoriev I.V."/>
            <person name="Miller A.N."/>
            <person name="O'Donnell K."/>
            <person name="Stajich J.E."/>
            <person name="Bonito G."/>
        </authorList>
    </citation>
    <scope>NUCLEOTIDE SEQUENCE</scope>
    <source>
        <strain evidence="9">NVP60</strain>
    </source>
</reference>
<dbReference type="OrthoDB" id="2121828at2759"/>
<accession>A0A9P6UQM8</accession>
<feature type="domain" description="Plastocyanin-like" evidence="7">
    <location>
        <begin position="429"/>
        <end position="556"/>
    </location>
</feature>
<keyword evidence="3" id="KW-0560">Oxidoreductase</keyword>
<dbReference type="InterPro" id="IPR001117">
    <property type="entry name" value="Cu-oxidase_2nd"/>
</dbReference>
<evidence type="ECO:0000256" key="1">
    <source>
        <dbReference type="ARBA" id="ARBA00010609"/>
    </source>
</evidence>
<dbReference type="GO" id="GO:0005507">
    <property type="term" value="F:copper ion binding"/>
    <property type="evidence" value="ECO:0007669"/>
    <property type="project" value="InterPro"/>
</dbReference>
<keyword evidence="5" id="KW-0732">Signal</keyword>
<dbReference type="AlphaFoldDB" id="A0A9P6UQM8"/>
<dbReference type="PANTHER" id="PTHR11709">
    <property type="entry name" value="MULTI-COPPER OXIDASE"/>
    <property type="match status" value="1"/>
</dbReference>
<dbReference type="Pfam" id="PF07732">
    <property type="entry name" value="Cu-oxidase_3"/>
    <property type="match status" value="1"/>
</dbReference>
<dbReference type="GO" id="GO:0016491">
    <property type="term" value="F:oxidoreductase activity"/>
    <property type="evidence" value="ECO:0007669"/>
    <property type="project" value="UniProtKB-KW"/>
</dbReference>
<dbReference type="InterPro" id="IPR011706">
    <property type="entry name" value="Cu-oxidase_C"/>
</dbReference>
<dbReference type="PROSITE" id="PS00079">
    <property type="entry name" value="MULTICOPPER_OXIDASE1"/>
    <property type="match status" value="1"/>
</dbReference>
<sequence>MQTTSPSSWLWRSLAIALLTTLAFLSTPFSNSNNAPALAHAQPPAFTDTPRNRIFFWKVTYSTLAPDGVTRPVILVNEKYPGPKIEVNRGDFVTVIVENALDVPTSFHWHGMTMRDDPWYDGVPGMNQCPIPPGTNFTYAFGTDNVVGTHWWHAHFENQYIDGLVGALIIRDPPATNPFLHAYDEERNIILTDWYHQATGPLLQKYMSPDSNGHEPVPNSGLINGKGVFDCKNVIPADLPCGPSERAAIHVIPNRRYRLRLINTAAAASFLFSIDGHKLLVIEADGTDLNPFMVDSLPINTGQRYSVILVTNQEIANYWMRAEIGMSCLPPGVHNLDPIVLGEVRYAGAGVAPPTSVGRWVPKPPAKGQDAEINPAFVAACEDLDLFALHPLKPVPILEPISNNYDIKISFGKSPEDGILRGLLNGISFNNDAWNPTILQNLNEGATYTVPEHVMRLDRRDAIVQIIIDNSGGGEHPFHLHGHTFQVVAQGVGVYEEGKTPINSINPLRRDTVTAPRDGFAVIRFKVDNPGVWSFHCHIEWHVSTGLVMQFLELPDELRAMGIPKHVGKLCETPAVPGFKAHTGFMPKPAAAAAPGKKPAVAAFANSTISTINH</sequence>
<evidence type="ECO:0000259" key="6">
    <source>
        <dbReference type="Pfam" id="PF00394"/>
    </source>
</evidence>
<keyword evidence="2" id="KW-0479">Metal-binding</keyword>
<evidence type="ECO:0000259" key="8">
    <source>
        <dbReference type="Pfam" id="PF07732"/>
    </source>
</evidence>
<dbReference type="Pfam" id="PF07731">
    <property type="entry name" value="Cu-oxidase_2"/>
    <property type="match status" value="1"/>
</dbReference>
<dbReference type="InterPro" id="IPR011707">
    <property type="entry name" value="Cu-oxidase-like_N"/>
</dbReference>
<feature type="signal peptide" evidence="5">
    <location>
        <begin position="1"/>
        <end position="25"/>
    </location>
</feature>
<organism evidence="9 10">
    <name type="scientific">Linnemannia gamsii</name>
    <dbReference type="NCBI Taxonomy" id="64522"/>
    <lineage>
        <taxon>Eukaryota</taxon>
        <taxon>Fungi</taxon>
        <taxon>Fungi incertae sedis</taxon>
        <taxon>Mucoromycota</taxon>
        <taxon>Mortierellomycotina</taxon>
        <taxon>Mortierellomycetes</taxon>
        <taxon>Mortierellales</taxon>
        <taxon>Mortierellaceae</taxon>
        <taxon>Linnemannia</taxon>
    </lineage>
</organism>
<comment type="similarity">
    <text evidence="1">Belongs to the multicopper oxidase family.</text>
</comment>
<evidence type="ECO:0000256" key="2">
    <source>
        <dbReference type="ARBA" id="ARBA00022723"/>
    </source>
</evidence>
<comment type="caution">
    <text evidence="9">The sequence shown here is derived from an EMBL/GenBank/DDBJ whole genome shotgun (WGS) entry which is preliminary data.</text>
</comment>